<sequence>MAPGGGYRLVVLDFDGTLADTFPWFCGVLGSVADRYRFRRIAAHEVDELRTLPARAIMARLGVPRWKLPLIARHMHGLAARDAAELHLFPGIAEALAGLSESGVATAVLSSNTEANVRRVLGTEVAGRIDRYACGASVFGKARRLRGLLRRMGIEPAGVLCIGDELRDLDAARAVGCAFWAVAWGYTDPAALAAAGPDRLLSEPAQLLEAVLPARG</sequence>
<dbReference type="Gene3D" id="3.40.50.1000">
    <property type="entry name" value="HAD superfamily/HAD-like"/>
    <property type="match status" value="1"/>
</dbReference>
<organism evidence="1 2">
    <name type="scientific">Methylobacterium cerastii</name>
    <dbReference type="NCBI Taxonomy" id="932741"/>
    <lineage>
        <taxon>Bacteria</taxon>
        <taxon>Pseudomonadati</taxon>
        <taxon>Pseudomonadota</taxon>
        <taxon>Alphaproteobacteria</taxon>
        <taxon>Hyphomicrobiales</taxon>
        <taxon>Methylobacteriaceae</taxon>
        <taxon>Methylobacterium</taxon>
    </lineage>
</organism>
<keyword evidence="2" id="KW-1185">Reference proteome</keyword>
<evidence type="ECO:0000313" key="2">
    <source>
        <dbReference type="Proteomes" id="UP001055117"/>
    </source>
</evidence>
<dbReference type="InterPro" id="IPR023214">
    <property type="entry name" value="HAD_sf"/>
</dbReference>
<dbReference type="InterPro" id="IPR050155">
    <property type="entry name" value="HAD-like_hydrolase_sf"/>
</dbReference>
<dbReference type="InterPro" id="IPR036412">
    <property type="entry name" value="HAD-like_sf"/>
</dbReference>
<dbReference type="Gene3D" id="1.10.150.240">
    <property type="entry name" value="Putative phosphatase, domain 2"/>
    <property type="match status" value="1"/>
</dbReference>
<dbReference type="PANTHER" id="PTHR43434">
    <property type="entry name" value="PHOSPHOGLYCOLATE PHOSPHATASE"/>
    <property type="match status" value="1"/>
</dbReference>
<dbReference type="RefSeq" id="WP_238270934.1">
    <property type="nucleotide sequence ID" value="NZ_BPQG01000007.1"/>
</dbReference>
<dbReference type="SFLD" id="SFLDS00003">
    <property type="entry name" value="Haloacid_Dehalogenase"/>
    <property type="match status" value="1"/>
</dbReference>
<dbReference type="Pfam" id="PF13419">
    <property type="entry name" value="HAD_2"/>
    <property type="match status" value="1"/>
</dbReference>
<accession>A0ABQ4QDY7</accession>
<dbReference type="SFLD" id="SFLDG01129">
    <property type="entry name" value="C1.5:_HAD__Beta-PGM__Phosphata"/>
    <property type="match status" value="1"/>
</dbReference>
<dbReference type="SUPFAM" id="SSF56784">
    <property type="entry name" value="HAD-like"/>
    <property type="match status" value="1"/>
</dbReference>
<reference evidence="1 2" key="1">
    <citation type="journal article" date="2021" name="Front. Microbiol.">
        <title>Comprehensive Comparative Genomics and Phenotyping of Methylobacterium Species.</title>
        <authorList>
            <person name="Alessa O."/>
            <person name="Ogura Y."/>
            <person name="Fujitani Y."/>
            <person name="Takami H."/>
            <person name="Hayashi T."/>
            <person name="Sahin N."/>
            <person name="Tani A."/>
        </authorList>
    </citation>
    <scope>NUCLEOTIDE SEQUENCE [LARGE SCALE GENOMIC DNA]</scope>
    <source>
        <strain evidence="1 2">DSM 23679</strain>
    </source>
</reference>
<name>A0ABQ4QDY7_9HYPH</name>
<gene>
    <name evidence="1" type="primary">mupP_1</name>
    <name evidence="1" type="ORF">AFCDBAGC_0776</name>
</gene>
<comment type="caution">
    <text evidence="1">The sequence shown here is derived from an EMBL/GenBank/DDBJ whole genome shotgun (WGS) entry which is preliminary data.</text>
</comment>
<dbReference type="EMBL" id="BPQG01000007">
    <property type="protein sequence ID" value="GJD42934.1"/>
    <property type="molecule type" value="Genomic_DNA"/>
</dbReference>
<dbReference type="InterPro" id="IPR041492">
    <property type="entry name" value="HAD_2"/>
</dbReference>
<protein>
    <submittedName>
        <fullName evidence="1">N-acetylmuramic acid 6-phosphate phosphatase</fullName>
    </submittedName>
</protein>
<dbReference type="InterPro" id="IPR023198">
    <property type="entry name" value="PGP-like_dom2"/>
</dbReference>
<dbReference type="Proteomes" id="UP001055117">
    <property type="component" value="Unassembled WGS sequence"/>
</dbReference>
<evidence type="ECO:0000313" key="1">
    <source>
        <dbReference type="EMBL" id="GJD42934.1"/>
    </source>
</evidence>
<dbReference type="PANTHER" id="PTHR43434:SF13">
    <property type="entry name" value="PHOSPHOGLYCOLATE PHOSPHATASE"/>
    <property type="match status" value="1"/>
</dbReference>
<proteinExistence type="predicted"/>